<evidence type="ECO:0000313" key="4">
    <source>
        <dbReference type="Proteomes" id="UP000228500"/>
    </source>
</evidence>
<evidence type="ECO:0000259" key="2">
    <source>
        <dbReference type="Pfam" id="PF13399"/>
    </source>
</evidence>
<dbReference type="Proteomes" id="UP000228500">
    <property type="component" value="Unassembled WGS sequence"/>
</dbReference>
<keyword evidence="1" id="KW-0812">Transmembrane</keyword>
<dbReference type="Gene3D" id="3.30.420.40">
    <property type="match status" value="1"/>
</dbReference>
<dbReference type="AlphaFoldDB" id="A0A2M7LLT0"/>
<feature type="domain" description="LytR/CpsA/Psr regulator C-terminal" evidence="2">
    <location>
        <begin position="425"/>
        <end position="514"/>
    </location>
</feature>
<keyword evidence="1" id="KW-0472">Membrane</keyword>
<reference evidence="4" key="1">
    <citation type="submission" date="2017-09" db="EMBL/GenBank/DDBJ databases">
        <title>Depth-based differentiation of microbial function through sediment-hosted aquifers and enrichment of novel symbionts in the deep terrestrial subsurface.</title>
        <authorList>
            <person name="Probst A.J."/>
            <person name="Ladd B."/>
            <person name="Jarett J.K."/>
            <person name="Geller-Mcgrath D.E."/>
            <person name="Sieber C.M.K."/>
            <person name="Emerson J.B."/>
            <person name="Anantharaman K."/>
            <person name="Thomas B.C."/>
            <person name="Malmstrom R."/>
            <person name="Stieglmeier M."/>
            <person name="Klingl A."/>
            <person name="Woyke T."/>
            <person name="Ryan C.M."/>
            <person name="Banfield J.F."/>
        </authorList>
    </citation>
    <scope>NUCLEOTIDE SEQUENCE [LARGE SCALE GENOMIC DNA]</scope>
</reference>
<accession>A0A2M7LLT0</accession>
<evidence type="ECO:0000256" key="1">
    <source>
        <dbReference type="SAM" id="Phobius"/>
    </source>
</evidence>
<dbReference type="Pfam" id="PF13399">
    <property type="entry name" value="LytR_C"/>
    <property type="match status" value="1"/>
</dbReference>
<comment type="caution">
    <text evidence="3">The sequence shown here is derived from an EMBL/GenBank/DDBJ whole genome shotgun (WGS) entry which is preliminary data.</text>
</comment>
<feature type="transmembrane region" description="Helical" evidence="1">
    <location>
        <begin position="365"/>
        <end position="383"/>
    </location>
</feature>
<keyword evidence="1" id="KW-1133">Transmembrane helix</keyword>
<proteinExistence type="predicted"/>
<protein>
    <recommendedName>
        <fullName evidence="2">LytR/CpsA/Psr regulator C-terminal domain-containing protein</fullName>
    </recommendedName>
</protein>
<dbReference type="Gene3D" id="3.30.70.2390">
    <property type="match status" value="1"/>
</dbReference>
<organism evidence="3 4">
    <name type="scientific">Candidatus Roizmanbacteria bacterium CG_4_10_14_3_um_filter_39_13</name>
    <dbReference type="NCBI Taxonomy" id="1974831"/>
    <lineage>
        <taxon>Bacteria</taxon>
        <taxon>Candidatus Roizmaniibacteriota</taxon>
    </lineage>
</organism>
<sequence>MSLIVSNATCFFSQDNTIMRIQLFCMLYIYIGQHVIKALHVSRSLLGQYSVQQSEKKFNVQLLKAGKVAHTDIVASAIKEVVSHLTGGALKEKQISLILPQEAFYFSRSEVPNEMAASAITSFMKEKARSVLPPHLNSVYYDFVGAENENKRIVSLFAIEESTVQAYKETLQLVDLQLASLLPDTLAYYKLFEKTLRRGKIEHILYGSYEEDLISAYLFDSFGLLEKEVFSAKLTQGKGVEEPFKKIGAEYEEKHQKINRLILSGSLSDSVRQDTFTKDVGIWTNPLKRILPHFYADYLKMLVTLDTKPFPILQFDVCFGALIFSLENKGFSLLKNKFSPSLAVMNQAVQKKSFSIPGIRISKEVVLFIASFAGSFFIFTLLTQSPIGFNMRLPNFIAKAKPTATPTPIPLPSPTPTPEIKKDTIKIKILNGSGTVGKAGEVKTVMKEKGYQDIVTGNADTFDFNITEIAVKKGKEYLGSLVQGELVDYAKGAKATVLNEKENADIVVTVGKDFK</sequence>
<evidence type="ECO:0000313" key="3">
    <source>
        <dbReference type="EMBL" id="PIX69019.1"/>
    </source>
</evidence>
<dbReference type="InterPro" id="IPR027381">
    <property type="entry name" value="LytR/CpsA/Psr_C"/>
</dbReference>
<name>A0A2M7LLT0_9BACT</name>
<dbReference type="EMBL" id="PFJH01000009">
    <property type="protein sequence ID" value="PIX69019.1"/>
    <property type="molecule type" value="Genomic_DNA"/>
</dbReference>
<dbReference type="Gene3D" id="3.30.1490.300">
    <property type="match status" value="1"/>
</dbReference>
<gene>
    <name evidence="3" type="ORF">COZ40_00180</name>
</gene>